<dbReference type="InterPro" id="IPR001623">
    <property type="entry name" value="DnaJ_domain"/>
</dbReference>
<dbReference type="PANTHER" id="PTHR24075:SF0">
    <property type="entry name" value="TRANSLOCATION PROTEIN SEC63 HOMOLOG"/>
    <property type="match status" value="1"/>
</dbReference>
<dbReference type="InterPro" id="IPR036869">
    <property type="entry name" value="J_dom_sf"/>
</dbReference>
<keyword evidence="2" id="KW-1185">Reference proteome</keyword>
<proteinExistence type="predicted"/>
<dbReference type="PRINTS" id="PR00625">
    <property type="entry name" value="JDOMAIN"/>
</dbReference>
<evidence type="ECO:0000313" key="3">
    <source>
        <dbReference type="RefSeq" id="XP_010441168.1"/>
    </source>
</evidence>
<organism evidence="2 3">
    <name type="scientific">Camelina sativa</name>
    <name type="common">False flax</name>
    <name type="synonym">Myagrum sativum</name>
    <dbReference type="NCBI Taxonomy" id="90675"/>
    <lineage>
        <taxon>Eukaryota</taxon>
        <taxon>Viridiplantae</taxon>
        <taxon>Streptophyta</taxon>
        <taxon>Embryophyta</taxon>
        <taxon>Tracheophyta</taxon>
        <taxon>Spermatophyta</taxon>
        <taxon>Magnoliopsida</taxon>
        <taxon>eudicotyledons</taxon>
        <taxon>Gunneridae</taxon>
        <taxon>Pentapetalae</taxon>
        <taxon>rosids</taxon>
        <taxon>malvids</taxon>
        <taxon>Brassicales</taxon>
        <taxon>Brassicaceae</taxon>
        <taxon>Camelineae</taxon>
        <taxon>Camelina</taxon>
    </lineage>
</organism>
<sequence>MGSCFWFPWCFLLRQQKQQVIYSPQSHYLLLSCLFLPLYPLSHLPYWLLQTQVIDPFSILGLELGVTDFEIKKAYRRLSIQYHPDKKSRSSKVMEVFTKAAMEILVRRTDDKPLQKLFMCVRSELNLDLKNMKQDQAKFWKQHPAVVKT</sequence>
<dbReference type="Pfam" id="PF00226">
    <property type="entry name" value="DnaJ"/>
    <property type="match status" value="1"/>
</dbReference>
<dbReference type="SUPFAM" id="SSF46565">
    <property type="entry name" value="Chaperone J-domain"/>
    <property type="match status" value="1"/>
</dbReference>
<dbReference type="GeneID" id="104724389"/>
<gene>
    <name evidence="3" type="primary">LOC104724389</name>
</gene>
<reference evidence="3" key="2">
    <citation type="submission" date="2025-08" db="UniProtKB">
        <authorList>
            <consortium name="RefSeq"/>
        </authorList>
    </citation>
    <scope>IDENTIFICATION</scope>
    <source>
        <tissue evidence="3">Leaf</tissue>
    </source>
</reference>
<dbReference type="PANTHER" id="PTHR24075">
    <property type="entry name" value="SEC63 DOMAIN-CONTAINING"/>
    <property type="match status" value="1"/>
</dbReference>
<name>A0ABM0UHC1_CAMSA</name>
<dbReference type="Gene3D" id="1.10.287.110">
    <property type="entry name" value="DnaJ domain"/>
    <property type="match status" value="1"/>
</dbReference>
<dbReference type="PROSITE" id="PS50076">
    <property type="entry name" value="DNAJ_2"/>
    <property type="match status" value="1"/>
</dbReference>
<accession>A0ABM0UHC1</accession>
<dbReference type="Proteomes" id="UP000694864">
    <property type="component" value="Chromosome 11"/>
</dbReference>
<reference evidence="2" key="1">
    <citation type="journal article" date="2014" name="Nat. Commun.">
        <title>The emerging biofuel crop Camelina sativa retains a highly undifferentiated hexaploid genome structure.</title>
        <authorList>
            <person name="Kagale S."/>
            <person name="Koh C."/>
            <person name="Nixon J."/>
            <person name="Bollina V."/>
            <person name="Clarke W.E."/>
            <person name="Tuteja R."/>
            <person name="Spillane C."/>
            <person name="Robinson S.J."/>
            <person name="Links M.G."/>
            <person name="Clarke C."/>
            <person name="Higgins E.E."/>
            <person name="Huebert T."/>
            <person name="Sharpe A.G."/>
            <person name="Parkin I.A."/>
        </authorList>
    </citation>
    <scope>NUCLEOTIDE SEQUENCE [LARGE SCALE GENOMIC DNA]</scope>
    <source>
        <strain evidence="2">cv. DH55</strain>
    </source>
</reference>
<evidence type="ECO:0000313" key="2">
    <source>
        <dbReference type="Proteomes" id="UP000694864"/>
    </source>
</evidence>
<feature type="domain" description="J" evidence="1">
    <location>
        <begin position="55"/>
        <end position="119"/>
    </location>
</feature>
<dbReference type="RefSeq" id="XP_010441168.1">
    <property type="nucleotide sequence ID" value="XM_010442866.2"/>
</dbReference>
<evidence type="ECO:0000259" key="1">
    <source>
        <dbReference type="PROSITE" id="PS50076"/>
    </source>
</evidence>
<dbReference type="CDD" id="cd06257">
    <property type="entry name" value="DnaJ"/>
    <property type="match status" value="1"/>
</dbReference>
<protein>
    <submittedName>
        <fullName evidence="3">DnaJ protein ERDJ2A-like isoform X1</fullName>
    </submittedName>
</protein>
<dbReference type="SMART" id="SM00271">
    <property type="entry name" value="DnaJ"/>
    <property type="match status" value="1"/>
</dbReference>